<dbReference type="SUPFAM" id="SSF47240">
    <property type="entry name" value="Ferritin-like"/>
    <property type="match status" value="1"/>
</dbReference>
<organism evidence="2">
    <name type="scientific">marine sediment metagenome</name>
    <dbReference type="NCBI Taxonomy" id="412755"/>
    <lineage>
        <taxon>unclassified sequences</taxon>
        <taxon>metagenomes</taxon>
        <taxon>ecological metagenomes</taxon>
    </lineage>
</organism>
<dbReference type="Pfam" id="PF09968">
    <property type="entry name" value="DUF2202"/>
    <property type="match status" value="1"/>
</dbReference>
<dbReference type="CDD" id="cd01048">
    <property type="entry name" value="Ferritin_like_AB2"/>
    <property type="match status" value="1"/>
</dbReference>
<feature type="non-terminal residue" evidence="2">
    <location>
        <position position="189"/>
    </location>
</feature>
<evidence type="ECO:0000259" key="1">
    <source>
        <dbReference type="Pfam" id="PF09968"/>
    </source>
</evidence>
<protein>
    <recommendedName>
        <fullName evidence="1">DUF2202 domain-containing protein</fullName>
    </recommendedName>
</protein>
<dbReference type="EMBL" id="BARW01026627">
    <property type="protein sequence ID" value="GAJ07529.1"/>
    <property type="molecule type" value="Genomic_DNA"/>
</dbReference>
<dbReference type="InterPro" id="IPR012347">
    <property type="entry name" value="Ferritin-like"/>
</dbReference>
<proteinExistence type="predicted"/>
<dbReference type="AlphaFoldDB" id="X1TQL4"/>
<dbReference type="InterPro" id="IPR009078">
    <property type="entry name" value="Ferritin-like_SF"/>
</dbReference>
<name>X1TQL4_9ZZZZ</name>
<dbReference type="Gene3D" id="1.20.1260.10">
    <property type="match status" value="1"/>
</dbReference>
<dbReference type="InterPro" id="IPR019243">
    <property type="entry name" value="DUF2202"/>
</dbReference>
<evidence type="ECO:0000313" key="2">
    <source>
        <dbReference type="EMBL" id="GAJ07529.1"/>
    </source>
</evidence>
<accession>X1TQL4</accession>
<reference evidence="2" key="1">
    <citation type="journal article" date="2014" name="Front. Microbiol.">
        <title>High frequency of phylogenetically diverse reductive dehalogenase-homologous genes in deep subseafloor sedimentary metagenomes.</title>
        <authorList>
            <person name="Kawai M."/>
            <person name="Futagami T."/>
            <person name="Toyoda A."/>
            <person name="Takaki Y."/>
            <person name="Nishi S."/>
            <person name="Hori S."/>
            <person name="Arai W."/>
            <person name="Tsubouchi T."/>
            <person name="Morono Y."/>
            <person name="Uchiyama I."/>
            <person name="Ito T."/>
            <person name="Fujiyama A."/>
            <person name="Inagaki F."/>
            <person name="Takami H."/>
        </authorList>
    </citation>
    <scope>NUCLEOTIDE SEQUENCE</scope>
    <source>
        <strain evidence="2">Expedition CK06-06</strain>
    </source>
</reference>
<gene>
    <name evidence="2" type="ORF">S12H4_43392</name>
</gene>
<sequence length="189" mass="21715">MTKIKKLLLITLSMLLLISMSVLAQTSDTSFSGGINEVIATIDKNNLDEIEKEGLFLMREEEKLARDVYLNLYEKWDLKTFYNIAQSEKTHLEAIKLLLDRYDLKDPIGKDIIGVFENEKLQELYNELVTQGGESLEQALKVGALIEELDIYDLKELLSKTDNDDIKIVYLNLLKGSRNHLRSFDTQLN</sequence>
<feature type="domain" description="DUF2202" evidence="1">
    <location>
        <begin position="51"/>
        <end position="187"/>
    </location>
</feature>
<comment type="caution">
    <text evidence="2">The sequence shown here is derived from an EMBL/GenBank/DDBJ whole genome shotgun (WGS) entry which is preliminary data.</text>
</comment>